<keyword evidence="2 5" id="KW-0547">Nucleotide-binding</keyword>
<keyword evidence="3 5" id="KW-0067">ATP-binding</keyword>
<dbReference type="GO" id="GO:0004140">
    <property type="term" value="F:dephospho-CoA kinase activity"/>
    <property type="evidence" value="ECO:0007669"/>
    <property type="project" value="UniProtKB-UniRule"/>
</dbReference>
<sequence>MLVIGLTGGIGSGKTAASDHFSHLGIEIVDADIASRVVVEPGKPALTQIAEHFGEAILLADQTLNRAALREKIFANPDDKKWLEALLHPLIAEEITRGLAAATSPYVMFVSPLLIESDQKSFCNRLLVIDVPEQLQLERTTKRDNNDEAQVKRIIASQASRQQRLDLADDVIDNTNGLDELLAKVEKMHQQYLQLAAETTQ</sequence>
<dbReference type="PANTHER" id="PTHR10695">
    <property type="entry name" value="DEPHOSPHO-COA KINASE-RELATED"/>
    <property type="match status" value="1"/>
</dbReference>
<comment type="pathway">
    <text evidence="5">Cofactor biosynthesis; coenzyme A biosynthesis; CoA from (R)-pantothenate: step 5/5.</text>
</comment>
<dbReference type="EMBL" id="AAVT01000007">
    <property type="protein sequence ID" value="EAW30602.1"/>
    <property type="molecule type" value="Genomic_DNA"/>
</dbReference>
<evidence type="ECO:0000313" key="8">
    <source>
        <dbReference type="Proteomes" id="UP000004931"/>
    </source>
</evidence>
<comment type="caution">
    <text evidence="7">The sequence shown here is derived from an EMBL/GenBank/DDBJ whole genome shotgun (WGS) entry which is preliminary data.</text>
</comment>
<keyword evidence="5 7" id="KW-0418">Kinase</keyword>
<dbReference type="eggNOG" id="COG0237">
    <property type="taxonomic scope" value="Bacteria"/>
</dbReference>
<dbReference type="GO" id="GO:0005737">
    <property type="term" value="C:cytoplasm"/>
    <property type="evidence" value="ECO:0007669"/>
    <property type="project" value="UniProtKB-SubCell"/>
</dbReference>
<dbReference type="GO" id="GO:0005524">
    <property type="term" value="F:ATP binding"/>
    <property type="evidence" value="ECO:0007669"/>
    <property type="project" value="UniProtKB-UniRule"/>
</dbReference>
<dbReference type="OrthoDB" id="9812943at2"/>
<dbReference type="Proteomes" id="UP000004931">
    <property type="component" value="Unassembled WGS sequence"/>
</dbReference>
<feature type="binding site" evidence="5">
    <location>
        <begin position="11"/>
        <end position="16"/>
    </location>
    <ligand>
        <name>ATP</name>
        <dbReference type="ChEBI" id="CHEBI:30616"/>
    </ligand>
</feature>
<dbReference type="CDD" id="cd02022">
    <property type="entry name" value="DPCK"/>
    <property type="match status" value="1"/>
</dbReference>
<dbReference type="Gene3D" id="3.40.50.300">
    <property type="entry name" value="P-loop containing nucleotide triphosphate hydrolases"/>
    <property type="match status" value="1"/>
</dbReference>
<dbReference type="GO" id="GO:0015937">
    <property type="term" value="P:coenzyme A biosynthetic process"/>
    <property type="evidence" value="ECO:0007669"/>
    <property type="project" value="UniProtKB-UniRule"/>
</dbReference>
<dbReference type="NCBIfam" id="TIGR00152">
    <property type="entry name" value="dephospho-CoA kinase"/>
    <property type="match status" value="1"/>
</dbReference>
<name>A0YF07_9GAMM</name>
<dbReference type="Pfam" id="PF01121">
    <property type="entry name" value="CoaE"/>
    <property type="match status" value="1"/>
</dbReference>
<comment type="function">
    <text evidence="5">Catalyzes the phosphorylation of the 3'-hydroxyl group of dephosphocoenzyme A to form coenzyme A.</text>
</comment>
<dbReference type="AlphaFoldDB" id="A0YF07"/>
<evidence type="ECO:0000256" key="4">
    <source>
        <dbReference type="ARBA" id="ARBA00022993"/>
    </source>
</evidence>
<evidence type="ECO:0000313" key="7">
    <source>
        <dbReference type="EMBL" id="EAW30602.1"/>
    </source>
</evidence>
<dbReference type="InterPro" id="IPR001977">
    <property type="entry name" value="Depp_CoAkinase"/>
</dbReference>
<evidence type="ECO:0000256" key="2">
    <source>
        <dbReference type="ARBA" id="ARBA00022741"/>
    </source>
</evidence>
<dbReference type="STRING" id="247633.GP2143_00647"/>
<comment type="catalytic activity">
    <reaction evidence="5">
        <text>3'-dephospho-CoA + ATP = ADP + CoA + H(+)</text>
        <dbReference type="Rhea" id="RHEA:18245"/>
        <dbReference type="ChEBI" id="CHEBI:15378"/>
        <dbReference type="ChEBI" id="CHEBI:30616"/>
        <dbReference type="ChEBI" id="CHEBI:57287"/>
        <dbReference type="ChEBI" id="CHEBI:57328"/>
        <dbReference type="ChEBI" id="CHEBI:456216"/>
        <dbReference type="EC" id="2.7.1.24"/>
    </reaction>
</comment>
<dbReference type="PROSITE" id="PS51219">
    <property type="entry name" value="DPCK"/>
    <property type="match status" value="1"/>
</dbReference>
<keyword evidence="4 5" id="KW-0173">Coenzyme A biosynthesis</keyword>
<comment type="similarity">
    <text evidence="1 5">Belongs to the CoaE family.</text>
</comment>
<dbReference type="InterPro" id="IPR027417">
    <property type="entry name" value="P-loop_NTPase"/>
</dbReference>
<evidence type="ECO:0000256" key="3">
    <source>
        <dbReference type="ARBA" id="ARBA00022840"/>
    </source>
</evidence>
<comment type="subcellular location">
    <subcellularLocation>
        <location evidence="5">Cytoplasm</location>
    </subcellularLocation>
</comment>
<dbReference type="UniPathway" id="UPA00241">
    <property type="reaction ID" value="UER00356"/>
</dbReference>
<accession>A0YF07</accession>
<keyword evidence="8" id="KW-1185">Reference proteome</keyword>
<evidence type="ECO:0000256" key="1">
    <source>
        <dbReference type="ARBA" id="ARBA00009018"/>
    </source>
</evidence>
<keyword evidence="5" id="KW-0963">Cytoplasm</keyword>
<keyword evidence="5 7" id="KW-0808">Transferase</keyword>
<evidence type="ECO:0000256" key="5">
    <source>
        <dbReference type="HAMAP-Rule" id="MF_00376"/>
    </source>
</evidence>
<dbReference type="SUPFAM" id="SSF52540">
    <property type="entry name" value="P-loop containing nucleoside triphosphate hydrolases"/>
    <property type="match status" value="1"/>
</dbReference>
<proteinExistence type="inferred from homology"/>
<protein>
    <recommendedName>
        <fullName evidence="5 6">Dephospho-CoA kinase</fullName>
        <ecNumber evidence="5 6">2.7.1.24</ecNumber>
    </recommendedName>
    <alternativeName>
        <fullName evidence="5">Dephosphocoenzyme A kinase</fullName>
    </alternativeName>
</protein>
<dbReference type="PANTHER" id="PTHR10695:SF46">
    <property type="entry name" value="BIFUNCTIONAL COENZYME A SYNTHASE-RELATED"/>
    <property type="match status" value="1"/>
</dbReference>
<dbReference type="HAMAP" id="MF_00376">
    <property type="entry name" value="Dephospho_CoA_kinase"/>
    <property type="match status" value="1"/>
</dbReference>
<dbReference type="EC" id="2.7.1.24" evidence="5 6"/>
<evidence type="ECO:0000256" key="6">
    <source>
        <dbReference type="NCBIfam" id="TIGR00152"/>
    </source>
</evidence>
<gene>
    <name evidence="5 7" type="primary">coaE</name>
    <name evidence="7" type="ORF">GP2143_00647</name>
</gene>
<reference evidence="7 8" key="1">
    <citation type="journal article" date="2010" name="J. Bacteriol.">
        <title>Genome sequence of the oligotrophic marine Gammaproteobacterium HTCC2143, isolated from the Oregon Coast.</title>
        <authorList>
            <person name="Oh H.M."/>
            <person name="Kang I."/>
            <person name="Ferriera S."/>
            <person name="Giovannoni S.J."/>
            <person name="Cho J.C."/>
        </authorList>
    </citation>
    <scope>NUCLEOTIDE SEQUENCE [LARGE SCALE GENOMIC DNA]</scope>
    <source>
        <strain evidence="7 8">HTCC2143</strain>
    </source>
</reference>
<organism evidence="7 8">
    <name type="scientific">marine gamma proteobacterium HTCC2143</name>
    <dbReference type="NCBI Taxonomy" id="247633"/>
    <lineage>
        <taxon>Bacteria</taxon>
        <taxon>Pseudomonadati</taxon>
        <taxon>Pseudomonadota</taxon>
        <taxon>Gammaproteobacteria</taxon>
        <taxon>Cellvibrionales</taxon>
        <taxon>Spongiibacteraceae</taxon>
        <taxon>BD1-7 clade</taxon>
    </lineage>
</organism>